<keyword evidence="2" id="KW-1185">Reference proteome</keyword>
<evidence type="ECO:0000313" key="2">
    <source>
        <dbReference type="Proteomes" id="UP000605427"/>
    </source>
</evidence>
<comment type="caution">
    <text evidence="1">The sequence shown here is derived from an EMBL/GenBank/DDBJ whole genome shotgun (WGS) entry which is preliminary data.</text>
</comment>
<protein>
    <submittedName>
        <fullName evidence="1">Uncharacterized protein</fullName>
    </submittedName>
</protein>
<dbReference type="RefSeq" id="WP_172247340.1">
    <property type="nucleotide sequence ID" value="NZ_BMDD01000002.1"/>
</dbReference>
<dbReference type="Proteomes" id="UP000605427">
    <property type="component" value="Unassembled WGS sequence"/>
</dbReference>
<sequence length="631" mass="69300">MNKRMQGTCPDGLLRKLNQLETPADFEPTGTDRSIYLDLMESALDGWRFGQKAGADAEKDGLQVRSRVLSCLGGLIAAGRREEELRAWEDLMDRACDDLPKRGDAGHAGPETDFAVKELMLALRAMQPRVPQEKFAGWKDKLGQIEPERHYASVLGRVSGKEALHNINIYNMAGEYLREAEGLTDSRDYFAEHWPAQLERFDENGMYRDPGSPMLYDLTVRAHIGLMLGSGYGGEFREALDRNIRQGGLMSIFMQSAAGQVPYGGRSSQFNFNEALHAAVCEYEASRYAKLGNFKAAGAFKRSAKLAVRSVLRWVRPEAGGLPRHLKNKYDPLSEYGAEPYGHYAKYMISLGSFAYMAWLAADDGIEEAICPAEAGGYVLGTSDSFHAVFANAAGRSIQIDLCGSAGYDATGLGRYHRSGLPTELALSAPFAANAAYRLPGQADSSDACIGPGWRTPDGKLVFLAELRGDGLKSEVEVDRAETSEVRLRIGYSGPALTQKGIFGIEEKYTLSARGLEIACRIVPTSGEEKPEAYYRVPLLVENGGDYIVCEVAAPQKREREPEREEDRTPARLADVRLGTTVYRVSTTGIAALDFECANRNGVYRLVTLRAAGTEQKLKLDMDTFGAKQAE</sequence>
<gene>
    <name evidence="1" type="ORF">GCM10007362_23190</name>
</gene>
<organism evidence="1 2">
    <name type="scientific">Saccharibacillus endophyticus</name>
    <dbReference type="NCBI Taxonomy" id="2060666"/>
    <lineage>
        <taxon>Bacteria</taxon>
        <taxon>Bacillati</taxon>
        <taxon>Bacillota</taxon>
        <taxon>Bacilli</taxon>
        <taxon>Bacillales</taxon>
        <taxon>Paenibacillaceae</taxon>
        <taxon>Saccharibacillus</taxon>
    </lineage>
</organism>
<reference evidence="2" key="1">
    <citation type="journal article" date="2019" name="Int. J. Syst. Evol. Microbiol.">
        <title>The Global Catalogue of Microorganisms (GCM) 10K type strain sequencing project: providing services to taxonomists for standard genome sequencing and annotation.</title>
        <authorList>
            <consortium name="The Broad Institute Genomics Platform"/>
            <consortium name="The Broad Institute Genome Sequencing Center for Infectious Disease"/>
            <person name="Wu L."/>
            <person name="Ma J."/>
        </authorList>
    </citation>
    <scope>NUCLEOTIDE SEQUENCE [LARGE SCALE GENOMIC DNA]</scope>
    <source>
        <strain evidence="2">CCM 8702</strain>
    </source>
</reference>
<evidence type="ECO:0000313" key="1">
    <source>
        <dbReference type="EMBL" id="GGH78220.1"/>
    </source>
</evidence>
<accession>A0ABQ1ZTF1</accession>
<name>A0ABQ1ZTF1_9BACL</name>
<dbReference type="EMBL" id="BMDD01000002">
    <property type="protein sequence ID" value="GGH78220.1"/>
    <property type="molecule type" value="Genomic_DNA"/>
</dbReference>
<proteinExistence type="predicted"/>